<dbReference type="STRING" id="283909.R7V9S0"/>
<accession>R7V9S0</accession>
<dbReference type="InterPro" id="IPR002110">
    <property type="entry name" value="Ankyrin_rpt"/>
</dbReference>
<sequence>ALLKRGANVNYSDSSGKTPLLTAVESDAGLEIIQALVKHGVHVQHRDRVECTALHYVNVGRNWYAEDQDSDAYDVVKYLLKHGADPYAANMSSQTGVEAALKDYKILRGMVDHMVDLADDRLTSDNQSTLLHHASFEESDRRIVDLLFKEGFHVDARNDDGRTPLHQAVCGHSDASVIEALLRRAPDLS</sequence>
<feature type="non-terminal residue" evidence="4">
    <location>
        <position position="189"/>
    </location>
</feature>
<dbReference type="SMART" id="SM00248">
    <property type="entry name" value="ANK"/>
    <property type="match status" value="4"/>
</dbReference>
<proteinExistence type="predicted"/>
<keyword evidence="6" id="KW-1185">Reference proteome</keyword>
<dbReference type="EMBL" id="KB293926">
    <property type="protein sequence ID" value="ELU15237.1"/>
    <property type="molecule type" value="Genomic_DNA"/>
</dbReference>
<dbReference type="PROSITE" id="PS50297">
    <property type="entry name" value="ANK_REP_REGION"/>
    <property type="match status" value="1"/>
</dbReference>
<feature type="repeat" description="ANK" evidence="3">
    <location>
        <begin position="160"/>
        <end position="189"/>
    </location>
</feature>
<dbReference type="PROSITE" id="PS50088">
    <property type="entry name" value="ANK_REPEAT"/>
    <property type="match status" value="3"/>
</dbReference>
<dbReference type="EMBL" id="AMQN01037974">
    <property type="status" value="NOT_ANNOTATED_CDS"/>
    <property type="molecule type" value="Genomic_DNA"/>
</dbReference>
<reference evidence="5" key="3">
    <citation type="submission" date="2015-06" db="UniProtKB">
        <authorList>
            <consortium name="EnsemblMetazoa"/>
        </authorList>
    </citation>
    <scope>IDENTIFICATION</scope>
</reference>
<evidence type="ECO:0000256" key="3">
    <source>
        <dbReference type="PROSITE-ProRule" id="PRU00023"/>
    </source>
</evidence>
<feature type="repeat" description="ANK" evidence="3">
    <location>
        <begin position="15"/>
        <end position="48"/>
    </location>
</feature>
<keyword evidence="1" id="KW-0677">Repeat</keyword>
<dbReference type="EnsemblMetazoa" id="CapteT70809">
    <property type="protein sequence ID" value="CapteP70809"/>
    <property type="gene ID" value="CapteG70809"/>
</dbReference>
<dbReference type="OrthoDB" id="4735278at2759"/>
<keyword evidence="2 3" id="KW-0040">ANK repeat</keyword>
<feature type="repeat" description="ANK" evidence="3">
    <location>
        <begin position="126"/>
        <end position="159"/>
    </location>
</feature>
<dbReference type="AlphaFoldDB" id="R7V9S0"/>
<reference evidence="6" key="1">
    <citation type="submission" date="2012-12" db="EMBL/GenBank/DDBJ databases">
        <authorList>
            <person name="Hellsten U."/>
            <person name="Grimwood J."/>
            <person name="Chapman J.A."/>
            <person name="Shapiro H."/>
            <person name="Aerts A."/>
            <person name="Otillar R.P."/>
            <person name="Terry A.Y."/>
            <person name="Boore J.L."/>
            <person name="Simakov O."/>
            <person name="Marletaz F."/>
            <person name="Cho S.-J."/>
            <person name="Edsinger-Gonzales E."/>
            <person name="Havlak P."/>
            <person name="Kuo D.-H."/>
            <person name="Larsson T."/>
            <person name="Lv J."/>
            <person name="Arendt D."/>
            <person name="Savage R."/>
            <person name="Osoegawa K."/>
            <person name="de Jong P."/>
            <person name="Lindberg D.R."/>
            <person name="Seaver E.C."/>
            <person name="Weisblat D.A."/>
            <person name="Putnam N.H."/>
            <person name="Grigoriev I.V."/>
            <person name="Rokhsar D.S."/>
        </authorList>
    </citation>
    <scope>NUCLEOTIDE SEQUENCE</scope>
    <source>
        <strain evidence="6">I ESC-2004</strain>
    </source>
</reference>
<dbReference type="SUPFAM" id="SSF48403">
    <property type="entry name" value="Ankyrin repeat"/>
    <property type="match status" value="1"/>
</dbReference>
<name>R7V9S0_CAPTE</name>
<dbReference type="InterPro" id="IPR036770">
    <property type="entry name" value="Ankyrin_rpt-contain_sf"/>
</dbReference>
<evidence type="ECO:0000313" key="4">
    <source>
        <dbReference type="EMBL" id="ELU15237.1"/>
    </source>
</evidence>
<protein>
    <submittedName>
        <fullName evidence="4 5">Uncharacterized protein</fullName>
    </submittedName>
</protein>
<gene>
    <name evidence="4" type="ORF">CAPTEDRAFT_70809</name>
</gene>
<dbReference type="HOGENOM" id="CLU_1437807_0_0_1"/>
<dbReference type="PANTHER" id="PTHR24198">
    <property type="entry name" value="ANKYRIN REPEAT AND PROTEIN KINASE DOMAIN-CONTAINING PROTEIN"/>
    <property type="match status" value="1"/>
</dbReference>
<evidence type="ECO:0000256" key="2">
    <source>
        <dbReference type="ARBA" id="ARBA00023043"/>
    </source>
</evidence>
<dbReference type="Gene3D" id="1.25.40.20">
    <property type="entry name" value="Ankyrin repeat-containing domain"/>
    <property type="match status" value="2"/>
</dbReference>
<organism evidence="4">
    <name type="scientific">Capitella teleta</name>
    <name type="common">Polychaete worm</name>
    <dbReference type="NCBI Taxonomy" id="283909"/>
    <lineage>
        <taxon>Eukaryota</taxon>
        <taxon>Metazoa</taxon>
        <taxon>Spiralia</taxon>
        <taxon>Lophotrochozoa</taxon>
        <taxon>Annelida</taxon>
        <taxon>Polychaeta</taxon>
        <taxon>Sedentaria</taxon>
        <taxon>Scolecida</taxon>
        <taxon>Capitellidae</taxon>
        <taxon>Capitella</taxon>
    </lineage>
</organism>
<evidence type="ECO:0000256" key="1">
    <source>
        <dbReference type="ARBA" id="ARBA00022737"/>
    </source>
</evidence>
<dbReference type="Proteomes" id="UP000014760">
    <property type="component" value="Unassembled WGS sequence"/>
</dbReference>
<feature type="non-terminal residue" evidence="4">
    <location>
        <position position="1"/>
    </location>
</feature>
<dbReference type="PANTHER" id="PTHR24198:SF165">
    <property type="entry name" value="ANKYRIN REPEAT-CONTAINING PROTEIN-RELATED"/>
    <property type="match status" value="1"/>
</dbReference>
<dbReference type="Pfam" id="PF12796">
    <property type="entry name" value="Ank_2"/>
    <property type="match status" value="2"/>
</dbReference>
<evidence type="ECO:0000313" key="6">
    <source>
        <dbReference type="Proteomes" id="UP000014760"/>
    </source>
</evidence>
<evidence type="ECO:0000313" key="5">
    <source>
        <dbReference type="EnsemblMetazoa" id="CapteP70809"/>
    </source>
</evidence>
<reference evidence="4 6" key="2">
    <citation type="journal article" date="2013" name="Nature">
        <title>Insights into bilaterian evolution from three spiralian genomes.</title>
        <authorList>
            <person name="Simakov O."/>
            <person name="Marletaz F."/>
            <person name="Cho S.J."/>
            <person name="Edsinger-Gonzales E."/>
            <person name="Havlak P."/>
            <person name="Hellsten U."/>
            <person name="Kuo D.H."/>
            <person name="Larsson T."/>
            <person name="Lv J."/>
            <person name="Arendt D."/>
            <person name="Savage R."/>
            <person name="Osoegawa K."/>
            <person name="de Jong P."/>
            <person name="Grimwood J."/>
            <person name="Chapman J.A."/>
            <person name="Shapiro H."/>
            <person name="Aerts A."/>
            <person name="Otillar R.P."/>
            <person name="Terry A.Y."/>
            <person name="Boore J.L."/>
            <person name="Grigoriev I.V."/>
            <person name="Lindberg D.R."/>
            <person name="Seaver E.C."/>
            <person name="Weisblat D.A."/>
            <person name="Putnam N.H."/>
            <person name="Rokhsar D.S."/>
        </authorList>
    </citation>
    <scope>NUCLEOTIDE SEQUENCE</scope>
    <source>
        <strain evidence="4 6">I ESC-2004</strain>
    </source>
</reference>